<feature type="binding site" evidence="5">
    <location>
        <position position="99"/>
    </location>
    <ligand>
        <name>ATP</name>
        <dbReference type="ChEBI" id="CHEBI:30616"/>
    </ligand>
</feature>
<name>A0A6M5Z4F8_9BACT</name>
<evidence type="ECO:0000256" key="1">
    <source>
        <dbReference type="ARBA" id="ARBA00022679"/>
    </source>
</evidence>
<evidence type="ECO:0000256" key="3">
    <source>
        <dbReference type="ARBA" id="ARBA00022777"/>
    </source>
</evidence>
<evidence type="ECO:0000256" key="7">
    <source>
        <dbReference type="SAM" id="Phobius"/>
    </source>
</evidence>
<dbReference type="PROSITE" id="PS50011">
    <property type="entry name" value="PROTEIN_KINASE_DOM"/>
    <property type="match status" value="1"/>
</dbReference>
<dbReference type="Proteomes" id="UP000503447">
    <property type="component" value="Chromosome"/>
</dbReference>
<dbReference type="GO" id="GO:0005524">
    <property type="term" value="F:ATP binding"/>
    <property type="evidence" value="ECO:0007669"/>
    <property type="project" value="UniProtKB-UniRule"/>
</dbReference>
<keyword evidence="7" id="KW-0812">Transmembrane</keyword>
<dbReference type="InterPro" id="IPR000719">
    <property type="entry name" value="Prot_kinase_dom"/>
</dbReference>
<dbReference type="EMBL" id="CP053452">
    <property type="protein sequence ID" value="QJX00093.1"/>
    <property type="molecule type" value="Genomic_DNA"/>
</dbReference>
<dbReference type="InterPro" id="IPR011009">
    <property type="entry name" value="Kinase-like_dom_sf"/>
</dbReference>
<keyword evidence="7" id="KW-1133">Transmembrane helix</keyword>
<dbReference type="CDD" id="cd14014">
    <property type="entry name" value="STKc_PknB_like"/>
    <property type="match status" value="1"/>
</dbReference>
<dbReference type="SMART" id="SM00220">
    <property type="entry name" value="S_TKc"/>
    <property type="match status" value="1"/>
</dbReference>
<dbReference type="InterPro" id="IPR017441">
    <property type="entry name" value="Protein_kinase_ATP_BS"/>
</dbReference>
<dbReference type="SUPFAM" id="SSF56112">
    <property type="entry name" value="Protein kinase-like (PK-like)"/>
    <property type="match status" value="1"/>
</dbReference>
<feature type="domain" description="Protein kinase" evidence="8">
    <location>
        <begin position="70"/>
        <end position="334"/>
    </location>
</feature>
<keyword evidence="10" id="KW-1185">Reference proteome</keyword>
<evidence type="ECO:0000256" key="6">
    <source>
        <dbReference type="SAM" id="MobiDB-lite"/>
    </source>
</evidence>
<proteinExistence type="predicted"/>
<evidence type="ECO:0000256" key="2">
    <source>
        <dbReference type="ARBA" id="ARBA00022741"/>
    </source>
</evidence>
<dbReference type="Pfam" id="PF00069">
    <property type="entry name" value="Pkinase"/>
    <property type="match status" value="1"/>
</dbReference>
<feature type="region of interest" description="Disordered" evidence="6">
    <location>
        <begin position="338"/>
        <end position="360"/>
    </location>
</feature>
<sequence>MPPPATLADFLGLIRKSGLIDDRLLADDALDLPSDPAACAAALVAAKRLTAFQAEQLLAGQVRGLVLGAYRVLRPLGQGGMGVVYLAEHADLARRVAIKVLGDEQAKEELALERFFREARAVAALDHPNIVRLHDIGRAGGTHFLVMEFVDGTDLQALLERTGPLPHVQAAGYIAQAAAGLQHAHEMGFIHRDIKPANLIVSKSGVVKVLDMGLARSVTNPRDALTSQLGDNGITGTVDFLSPEQARSGSLDARTDIYSLGAAFYTLLAGRPPYGGSTGQKLARHQMAVPPDVRVVRPEVPVELSAVIARMMAKHPGDRFPSARDVIAALAPWAPSTAPTDPFRSGGVAPPRTGTPVGPGRFRRALDTRLAWGALGCAGALVFAGLQYAGFGRYKPDTVPAPAPASEPGGGASAPR</sequence>
<dbReference type="Gene3D" id="3.30.200.20">
    <property type="entry name" value="Phosphorylase Kinase, domain 1"/>
    <property type="match status" value="1"/>
</dbReference>
<keyword evidence="1" id="KW-0808">Transferase</keyword>
<keyword evidence="2 5" id="KW-0547">Nucleotide-binding</keyword>
<keyword evidence="4 5" id="KW-0067">ATP-binding</keyword>
<feature type="transmembrane region" description="Helical" evidence="7">
    <location>
        <begin position="370"/>
        <end position="390"/>
    </location>
</feature>
<dbReference type="PANTHER" id="PTHR43289:SF6">
    <property type="entry name" value="SERINE_THREONINE-PROTEIN KINASE NEKL-3"/>
    <property type="match status" value="1"/>
</dbReference>
<dbReference type="InterPro" id="IPR008271">
    <property type="entry name" value="Ser/Thr_kinase_AS"/>
</dbReference>
<dbReference type="AlphaFoldDB" id="A0A6M5Z4F8"/>
<dbReference type="KEGG" id="ftj:FTUN_7717"/>
<dbReference type="PROSITE" id="PS00108">
    <property type="entry name" value="PROTEIN_KINASE_ST"/>
    <property type="match status" value="1"/>
</dbReference>
<dbReference type="PROSITE" id="PS00107">
    <property type="entry name" value="PROTEIN_KINASE_ATP"/>
    <property type="match status" value="1"/>
</dbReference>
<keyword evidence="3" id="KW-0418">Kinase</keyword>
<evidence type="ECO:0000256" key="4">
    <source>
        <dbReference type="ARBA" id="ARBA00022840"/>
    </source>
</evidence>
<protein>
    <recommendedName>
        <fullName evidence="8">Protein kinase domain-containing protein</fullName>
    </recommendedName>
</protein>
<dbReference type="Gene3D" id="1.10.510.10">
    <property type="entry name" value="Transferase(Phosphotransferase) domain 1"/>
    <property type="match status" value="1"/>
</dbReference>
<evidence type="ECO:0000313" key="9">
    <source>
        <dbReference type="EMBL" id="QJX00093.1"/>
    </source>
</evidence>
<feature type="compositionally biased region" description="Low complexity" evidence="6">
    <location>
        <begin position="346"/>
        <end position="360"/>
    </location>
</feature>
<reference evidence="10" key="1">
    <citation type="submission" date="2020-05" db="EMBL/GenBank/DDBJ databases">
        <title>Frigoriglobus tundricola gen. nov., sp. nov., a psychrotolerant cellulolytic planctomycete of the family Gemmataceae with two divergent copies of 16S rRNA gene.</title>
        <authorList>
            <person name="Kulichevskaya I.S."/>
            <person name="Ivanova A.A."/>
            <person name="Naumoff D.G."/>
            <person name="Beletsky A.V."/>
            <person name="Rijpstra W.I.C."/>
            <person name="Sinninghe Damste J.S."/>
            <person name="Mardanov A.V."/>
            <person name="Ravin N.V."/>
            <person name="Dedysh S.N."/>
        </authorList>
    </citation>
    <scope>NUCLEOTIDE SEQUENCE [LARGE SCALE GENOMIC DNA]</scope>
    <source>
        <strain evidence="10">PL17</strain>
    </source>
</reference>
<dbReference type="PANTHER" id="PTHR43289">
    <property type="entry name" value="MITOGEN-ACTIVATED PROTEIN KINASE KINASE KINASE 20-RELATED"/>
    <property type="match status" value="1"/>
</dbReference>
<gene>
    <name evidence="9" type="ORF">FTUN_7717</name>
</gene>
<evidence type="ECO:0000313" key="10">
    <source>
        <dbReference type="Proteomes" id="UP000503447"/>
    </source>
</evidence>
<evidence type="ECO:0000259" key="8">
    <source>
        <dbReference type="PROSITE" id="PS50011"/>
    </source>
</evidence>
<dbReference type="GO" id="GO:0004674">
    <property type="term" value="F:protein serine/threonine kinase activity"/>
    <property type="evidence" value="ECO:0007669"/>
    <property type="project" value="TreeGrafter"/>
</dbReference>
<evidence type="ECO:0000256" key="5">
    <source>
        <dbReference type="PROSITE-ProRule" id="PRU10141"/>
    </source>
</evidence>
<accession>A0A6M5Z4F8</accession>
<organism evidence="9 10">
    <name type="scientific">Frigoriglobus tundricola</name>
    <dbReference type="NCBI Taxonomy" id="2774151"/>
    <lineage>
        <taxon>Bacteria</taxon>
        <taxon>Pseudomonadati</taxon>
        <taxon>Planctomycetota</taxon>
        <taxon>Planctomycetia</taxon>
        <taxon>Gemmatales</taxon>
        <taxon>Gemmataceae</taxon>
        <taxon>Frigoriglobus</taxon>
    </lineage>
</organism>
<keyword evidence="7" id="KW-0472">Membrane</keyword>
<dbReference type="RefSeq" id="WP_171474919.1">
    <property type="nucleotide sequence ID" value="NZ_CP053452.2"/>
</dbReference>